<evidence type="ECO:0000313" key="3">
    <source>
        <dbReference type="Proteomes" id="UP000185612"/>
    </source>
</evidence>
<organism evidence="2 3">
    <name type="scientific">Buchananella hordeovulneris</name>
    <dbReference type="NCBI Taxonomy" id="52770"/>
    <lineage>
        <taxon>Bacteria</taxon>
        <taxon>Bacillati</taxon>
        <taxon>Actinomycetota</taxon>
        <taxon>Actinomycetes</taxon>
        <taxon>Actinomycetales</taxon>
        <taxon>Actinomycetaceae</taxon>
        <taxon>Buchananella</taxon>
    </lineage>
</organism>
<gene>
    <name evidence="2" type="ORF">BSZ40_01880</name>
</gene>
<dbReference type="Proteomes" id="UP000185612">
    <property type="component" value="Unassembled WGS sequence"/>
</dbReference>
<name>A0A1Q5PXZ4_9ACTO</name>
<comment type="caution">
    <text evidence="2">The sequence shown here is derived from an EMBL/GenBank/DDBJ whole genome shotgun (WGS) entry which is preliminary data.</text>
</comment>
<proteinExistence type="predicted"/>
<dbReference type="AlphaFoldDB" id="A0A1Q5PXZ4"/>
<keyword evidence="1" id="KW-1133">Transmembrane helix</keyword>
<dbReference type="InParanoid" id="A0A1Q5PXZ4"/>
<dbReference type="STRING" id="52770.BSZ40_01880"/>
<keyword evidence="1" id="KW-0812">Transmembrane</keyword>
<accession>A0A1Q5PXZ4</accession>
<dbReference type="NCBIfam" id="NF040608">
    <property type="entry name" value="division_SteA"/>
    <property type="match status" value="1"/>
</dbReference>
<evidence type="ECO:0000256" key="1">
    <source>
        <dbReference type="SAM" id="Phobius"/>
    </source>
</evidence>
<reference evidence="3" key="1">
    <citation type="submission" date="2016-12" db="EMBL/GenBank/DDBJ databases">
        <authorList>
            <person name="Meng X."/>
        </authorList>
    </citation>
    <scope>NUCLEOTIDE SEQUENCE [LARGE SCALE GENOMIC DNA]</scope>
    <source>
        <strain evidence="3">DSM 20732</strain>
    </source>
</reference>
<dbReference type="InterPro" id="IPR047795">
    <property type="entry name" value="Put_SteA-like"/>
</dbReference>
<feature type="transmembrane region" description="Helical" evidence="1">
    <location>
        <begin position="344"/>
        <end position="363"/>
    </location>
</feature>
<protein>
    <recommendedName>
        <fullName evidence="4">SteA-like C-terminal domain-containing protein</fullName>
    </recommendedName>
</protein>
<evidence type="ECO:0008006" key="4">
    <source>
        <dbReference type="Google" id="ProtNLM"/>
    </source>
</evidence>
<sequence length="390" mass="41172">MGNVRAASEQNVDGELTGVVRVDPKARALSRLAPGQILAIDIVDLDRATADAIVRRQPAAVLNASACISGRYPSLGPRVLLDAGIPVVDQLGPDMLAIRDGQKISVRAGQVLRKNKLIAEGQRLEKEAVLAALDQARTGLAIQMDAFAASLTDHLERDRSLLLERAGLPQLATNLQGRHVFIASRGADLATDLRRARRYLRDARPVIIAVDDACEELRAARLQADIILGDVATLSESYLKSAAEFVLTTHAPGFRTGSTLLGELGVGYQTVDSAINATDLAILLAEAAGASLIVTAGIGHSIDEFLDRGQATMASNLLARLRASDRVVTTHAVVELSRRQVPTWLLLTMLVAALAALGVALAVTEAGRSVLTFLLSAAADSAAVKEVALC</sequence>
<dbReference type="EMBL" id="MQVS01000002">
    <property type="protein sequence ID" value="OKL52260.1"/>
    <property type="molecule type" value="Genomic_DNA"/>
</dbReference>
<evidence type="ECO:0000313" key="2">
    <source>
        <dbReference type="EMBL" id="OKL52260.1"/>
    </source>
</evidence>
<keyword evidence="3" id="KW-1185">Reference proteome</keyword>
<keyword evidence="1" id="KW-0472">Membrane</keyword>